<dbReference type="GO" id="GO:0004364">
    <property type="term" value="F:glutathione transferase activity"/>
    <property type="evidence" value="ECO:0007669"/>
    <property type="project" value="UniProtKB-EC"/>
</dbReference>
<dbReference type="SUPFAM" id="SSF52833">
    <property type="entry name" value="Thioredoxin-like"/>
    <property type="match status" value="1"/>
</dbReference>
<evidence type="ECO:0000259" key="5">
    <source>
        <dbReference type="PROSITE" id="PS50404"/>
    </source>
</evidence>
<comment type="similarity">
    <text evidence="1">Belongs to the GST superfamily. Phi family.</text>
</comment>
<gene>
    <name evidence="7" type="ORF">MKW94_021014</name>
</gene>
<feature type="domain" description="GST C-terminal" evidence="6">
    <location>
        <begin position="119"/>
        <end position="246"/>
    </location>
</feature>
<evidence type="ECO:0000256" key="3">
    <source>
        <dbReference type="ARBA" id="ARBA00022679"/>
    </source>
</evidence>
<organism evidence="7 8">
    <name type="scientific">Papaver nudicaule</name>
    <name type="common">Iceland poppy</name>
    <dbReference type="NCBI Taxonomy" id="74823"/>
    <lineage>
        <taxon>Eukaryota</taxon>
        <taxon>Viridiplantae</taxon>
        <taxon>Streptophyta</taxon>
        <taxon>Embryophyta</taxon>
        <taxon>Tracheophyta</taxon>
        <taxon>Spermatophyta</taxon>
        <taxon>Magnoliopsida</taxon>
        <taxon>Ranunculales</taxon>
        <taxon>Papaveraceae</taxon>
        <taxon>Papaveroideae</taxon>
        <taxon>Papaver</taxon>
    </lineage>
</organism>
<dbReference type="GO" id="GO:0005737">
    <property type="term" value="C:cytoplasm"/>
    <property type="evidence" value="ECO:0007669"/>
    <property type="project" value="TreeGrafter"/>
</dbReference>
<keyword evidence="3" id="KW-0808">Transferase</keyword>
<dbReference type="PROSITE" id="PS50404">
    <property type="entry name" value="GST_NTER"/>
    <property type="match status" value="1"/>
</dbReference>
<dbReference type="FunFam" id="1.20.1050.10:FF:000004">
    <property type="entry name" value="Glutathione S-transferase F2"/>
    <property type="match status" value="1"/>
</dbReference>
<keyword evidence="8" id="KW-1185">Reference proteome</keyword>
<dbReference type="SFLD" id="SFLDG01154">
    <property type="entry name" value="Main.5:_Phi-like"/>
    <property type="match status" value="1"/>
</dbReference>
<comment type="caution">
    <text evidence="7">The sequence shown here is derived from an EMBL/GenBank/DDBJ whole genome shotgun (WGS) entry which is preliminary data.</text>
</comment>
<dbReference type="GO" id="GO:0043295">
    <property type="term" value="F:glutathione binding"/>
    <property type="evidence" value="ECO:0007669"/>
    <property type="project" value="TreeGrafter"/>
</dbReference>
<dbReference type="InterPro" id="IPR036249">
    <property type="entry name" value="Thioredoxin-like_sf"/>
</dbReference>
<evidence type="ECO:0000259" key="6">
    <source>
        <dbReference type="PROSITE" id="PS50405"/>
    </source>
</evidence>
<dbReference type="PANTHER" id="PTHR43900">
    <property type="entry name" value="GLUTATHIONE S-TRANSFERASE RHO"/>
    <property type="match status" value="1"/>
</dbReference>
<protein>
    <recommendedName>
        <fullName evidence="2">glutathione transferase</fullName>
        <ecNumber evidence="2">2.5.1.18</ecNumber>
    </recommendedName>
</protein>
<accession>A0AA41VBP7</accession>
<evidence type="ECO:0000256" key="4">
    <source>
        <dbReference type="ARBA" id="ARBA00047960"/>
    </source>
</evidence>
<feature type="domain" description="GST N-terminal" evidence="5">
    <location>
        <begin position="31"/>
        <end position="112"/>
    </location>
</feature>
<dbReference type="FunFam" id="3.40.30.10:FF:000016">
    <property type="entry name" value="Glutathione S-transferase F2"/>
    <property type="match status" value="1"/>
</dbReference>
<dbReference type="GO" id="GO:0006749">
    <property type="term" value="P:glutathione metabolic process"/>
    <property type="evidence" value="ECO:0007669"/>
    <property type="project" value="TreeGrafter"/>
</dbReference>
<dbReference type="Pfam" id="PF00043">
    <property type="entry name" value="GST_C"/>
    <property type="match status" value="1"/>
</dbReference>
<dbReference type="CDD" id="cd03053">
    <property type="entry name" value="GST_N_Phi"/>
    <property type="match status" value="1"/>
</dbReference>
<dbReference type="InterPro" id="IPR010987">
    <property type="entry name" value="Glutathione-S-Trfase_C-like"/>
</dbReference>
<dbReference type="InterPro" id="IPR036282">
    <property type="entry name" value="Glutathione-S-Trfase_C_sf"/>
</dbReference>
<dbReference type="EC" id="2.5.1.18" evidence="2"/>
<dbReference type="InterPro" id="IPR004045">
    <property type="entry name" value="Glutathione_S-Trfase_N"/>
</dbReference>
<proteinExistence type="inferred from homology"/>
<dbReference type="SFLD" id="SFLDS00019">
    <property type="entry name" value="Glutathione_Transferase_(cytos"/>
    <property type="match status" value="1"/>
</dbReference>
<dbReference type="InterPro" id="IPR004046">
    <property type="entry name" value="GST_C"/>
</dbReference>
<dbReference type="PROSITE" id="PS50405">
    <property type="entry name" value="GST_CTER"/>
    <property type="match status" value="1"/>
</dbReference>
<dbReference type="Gene3D" id="1.20.1050.10">
    <property type="match status" value="1"/>
</dbReference>
<dbReference type="Pfam" id="PF02798">
    <property type="entry name" value="GST_N"/>
    <property type="match status" value="1"/>
</dbReference>
<evidence type="ECO:0000313" key="7">
    <source>
        <dbReference type="EMBL" id="MCL7034788.1"/>
    </source>
</evidence>
<evidence type="ECO:0000313" key="8">
    <source>
        <dbReference type="Proteomes" id="UP001177140"/>
    </source>
</evidence>
<dbReference type="SUPFAM" id="SSF47616">
    <property type="entry name" value="GST C-terminal domain-like"/>
    <property type="match status" value="1"/>
</dbReference>
<dbReference type="Proteomes" id="UP001177140">
    <property type="component" value="Unassembled WGS sequence"/>
</dbReference>
<dbReference type="GO" id="GO:0009636">
    <property type="term" value="P:response to toxic substance"/>
    <property type="evidence" value="ECO:0007669"/>
    <property type="project" value="UniProtKB-ARBA"/>
</dbReference>
<name>A0AA41VBP7_PAPNU</name>
<reference evidence="7" key="1">
    <citation type="submission" date="2022-03" db="EMBL/GenBank/DDBJ databases">
        <title>A functionally conserved STORR gene fusion in Papaver species that diverged 16.8 million years ago.</title>
        <authorList>
            <person name="Catania T."/>
        </authorList>
    </citation>
    <scope>NUCLEOTIDE SEQUENCE</scope>
    <source>
        <strain evidence="7">S-191538</strain>
    </source>
</reference>
<dbReference type="EMBL" id="JAJJMA010149899">
    <property type="protein sequence ID" value="MCL7034788.1"/>
    <property type="molecule type" value="Genomic_DNA"/>
</dbReference>
<dbReference type="Gene3D" id="3.40.30.10">
    <property type="entry name" value="Glutaredoxin"/>
    <property type="match status" value="1"/>
</dbReference>
<dbReference type="InterPro" id="IPR040079">
    <property type="entry name" value="Glutathione_S-Trfase"/>
</dbReference>
<dbReference type="SFLD" id="SFLDG00358">
    <property type="entry name" value="Main_(cytGST)"/>
    <property type="match status" value="1"/>
</dbReference>
<dbReference type="CDD" id="cd03187">
    <property type="entry name" value="GST_C_Phi"/>
    <property type="match status" value="1"/>
</dbReference>
<dbReference type="AlphaFoldDB" id="A0AA41VBP7"/>
<dbReference type="PANTHER" id="PTHR43900:SF72">
    <property type="entry name" value="GLUTATHIONE S-TRANSFERASE F13"/>
    <property type="match status" value="1"/>
</dbReference>
<comment type="catalytic activity">
    <reaction evidence="4">
        <text>RX + glutathione = an S-substituted glutathione + a halide anion + H(+)</text>
        <dbReference type="Rhea" id="RHEA:16437"/>
        <dbReference type="ChEBI" id="CHEBI:15378"/>
        <dbReference type="ChEBI" id="CHEBI:16042"/>
        <dbReference type="ChEBI" id="CHEBI:17792"/>
        <dbReference type="ChEBI" id="CHEBI:57925"/>
        <dbReference type="ChEBI" id="CHEBI:90779"/>
        <dbReference type="EC" id="2.5.1.18"/>
    </reaction>
</comment>
<evidence type="ECO:0000256" key="2">
    <source>
        <dbReference type="ARBA" id="ARBA00012452"/>
    </source>
</evidence>
<dbReference type="InterPro" id="IPR034347">
    <property type="entry name" value="GST_Phi_C"/>
</dbReference>
<sequence>MEPTKSRNLASHIKTSLLSLLNNPLPFRVTMGLKLYGFPMSTPTACVMTCLAEKEVEYELVHVDLSKGEHKSPAYLAKNPFGQIPVLEDGSVTLFESRAITGYIAHKYKSGTDLFKHDDIEASAMVRVWAEVESKQFNPVINAIIFEKLIKPLFLGLTPDQPIIDENLVKLGIVLDVYEARLSNSKYLACENFTLADLYHLPYIYYFMKTPWADMITSRAHVKAWWEDISARPSFVKVAQRIESRA</sequence>
<evidence type="ECO:0000256" key="1">
    <source>
        <dbReference type="ARBA" id="ARBA00010128"/>
    </source>
</evidence>